<evidence type="ECO:0000256" key="17">
    <source>
        <dbReference type="SAM" id="MobiDB-lite"/>
    </source>
</evidence>
<dbReference type="Gene3D" id="2.40.160.110">
    <property type="match status" value="2"/>
</dbReference>
<evidence type="ECO:0000256" key="7">
    <source>
        <dbReference type="ARBA" id="ARBA00023136"/>
    </source>
</evidence>
<dbReference type="PANTHER" id="PTHR11506">
    <property type="entry name" value="LYSOSOME-ASSOCIATED MEMBRANE GLYCOPROTEIN"/>
    <property type="match status" value="1"/>
</dbReference>
<keyword evidence="7 16" id="KW-0472">Membrane</keyword>
<feature type="disulfide bond" evidence="16">
    <location>
        <begin position="112"/>
        <end position="148"/>
    </location>
</feature>
<organism evidence="21 22">
    <name type="scientific">Rousettus aegyptiacus</name>
    <name type="common">Egyptian fruit bat</name>
    <name type="synonym">Pteropus aegyptiacus</name>
    <dbReference type="NCBI Taxonomy" id="9407"/>
    <lineage>
        <taxon>Eukaryota</taxon>
        <taxon>Metazoa</taxon>
        <taxon>Chordata</taxon>
        <taxon>Craniata</taxon>
        <taxon>Vertebrata</taxon>
        <taxon>Euteleostomi</taxon>
        <taxon>Mammalia</taxon>
        <taxon>Eutheria</taxon>
        <taxon>Laurasiatheria</taxon>
        <taxon>Chiroptera</taxon>
        <taxon>Yinpterochiroptera</taxon>
        <taxon>Pteropodoidea</taxon>
        <taxon>Pteropodidae</taxon>
        <taxon>Rousettinae</taxon>
        <taxon>Rousettus</taxon>
    </lineage>
</organism>
<comment type="similarity">
    <text evidence="16">Belongs to the LAMP family.</text>
</comment>
<evidence type="ECO:0000256" key="11">
    <source>
        <dbReference type="ARBA" id="ARBA00037817"/>
    </source>
</evidence>
<evidence type="ECO:0000256" key="12">
    <source>
        <dbReference type="ARBA" id="ARBA00060404"/>
    </source>
</evidence>
<dbReference type="Proteomes" id="UP000593571">
    <property type="component" value="Unassembled WGS sequence"/>
</dbReference>
<reference evidence="21 22" key="1">
    <citation type="journal article" date="2020" name="Nature">
        <title>Six reference-quality genomes reveal evolution of bat adaptations.</title>
        <authorList>
            <person name="Jebb D."/>
            <person name="Huang Z."/>
            <person name="Pippel M."/>
            <person name="Hughes G.M."/>
            <person name="Lavrichenko K."/>
            <person name="Devanna P."/>
            <person name="Winkler S."/>
            <person name="Jermiin L.S."/>
            <person name="Skirmuntt E.C."/>
            <person name="Katzourakis A."/>
            <person name="Burkitt-Gray L."/>
            <person name="Ray D.A."/>
            <person name="Sullivan K.A.M."/>
            <person name="Roscito J.G."/>
            <person name="Kirilenko B.M."/>
            <person name="Davalos L.M."/>
            <person name="Corthals A.P."/>
            <person name="Power M.L."/>
            <person name="Jones G."/>
            <person name="Ransome R.D."/>
            <person name="Dechmann D.K.N."/>
            <person name="Locatelli A.G."/>
            <person name="Puechmaille S.J."/>
            <person name="Fedrigo O."/>
            <person name="Jarvis E.D."/>
            <person name="Hiller M."/>
            <person name="Vernes S.C."/>
            <person name="Myers E.W."/>
            <person name="Teeling E.C."/>
        </authorList>
    </citation>
    <scope>NUCLEOTIDE SEQUENCE [LARGE SCALE GENOMIC DNA]</scope>
    <source>
        <strain evidence="21">MRouAeg1</strain>
        <tissue evidence="21">Muscle</tissue>
    </source>
</reference>
<feature type="compositionally biased region" description="Basic and acidic residues" evidence="17">
    <location>
        <begin position="142"/>
        <end position="152"/>
    </location>
</feature>
<gene>
    <name evidence="21" type="ORF">HJG63_007488</name>
</gene>
<dbReference type="FunFam" id="2.40.160.110:FF:000001">
    <property type="entry name" value="lysosome-associated membrane glycoprotein 2 isoform X2"/>
    <property type="match status" value="1"/>
</dbReference>
<keyword evidence="8 16" id="KW-1015">Disulfide bond</keyword>
<evidence type="ECO:0000313" key="22">
    <source>
        <dbReference type="Proteomes" id="UP000593571"/>
    </source>
</evidence>
<keyword evidence="6 18" id="KW-1133">Transmembrane helix</keyword>
<evidence type="ECO:0000256" key="13">
    <source>
        <dbReference type="ARBA" id="ARBA00065516"/>
    </source>
</evidence>
<sequence>MANFSAAFSTNYNTKSGSKNVSFDLPPNAEVLNSSSCGKENASDPTLMIAFGRGHTLTLNFTRNATRYSVHMMSFVYNLADTEIFPNASSKETKTVESITDIMADINKKYRCVSSNQIHMNNVTVTFHDATIQAYLSNNSFSKEETRCEQDRPSPTVPPSPPHPSPSPPHPSPSPPHPSPSPTPESPSVYKYNVSGANGTCLLASMGLQLNITYKKKDSTTVTRIFNINPNKTHVSGSCTDQLVTLELQSESSTFLVFQFGMNASSSRFFLQEIQLNTTLPDARDPTFKAANSSLRALQATMGNSYKCNAEEHIWVTEAFSVNVFKVWVQAFHVEGDKFGSVEECQLDENNMLIPIAVGGALAGLVLIVLIAYLIGRKRSHAGYQTI</sequence>
<feature type="domain" description="Lysosome-associated membrane glycoprotein 2-like transmembrane" evidence="20">
    <location>
        <begin position="354"/>
        <end position="385"/>
    </location>
</feature>
<dbReference type="PRINTS" id="PR00336">
    <property type="entry name" value="LYSASSOCTDMP"/>
</dbReference>
<dbReference type="InterPro" id="IPR018134">
    <property type="entry name" value="LAMP_CS"/>
</dbReference>
<comment type="subcellular location">
    <subcellularLocation>
        <location evidence="1">Cell membrane</location>
        <topology evidence="1">Single-pass type I membrane protein</topology>
    </subcellularLocation>
    <subcellularLocation>
        <location evidence="12">Cytolytic granule membrane</location>
        <topology evidence="12">Single-pass type I membrane protein</topology>
    </subcellularLocation>
    <subcellularLocation>
        <location evidence="11">Late endosome membrane</location>
        <topology evidence="11">Single-pass type I membrane protein</topology>
    </subcellularLocation>
    <subcellularLocation>
        <location evidence="16">Lysosome membrane</location>
        <topology evidence="16">Single-pass type I membrane protein</topology>
    </subcellularLocation>
</comment>
<evidence type="ECO:0000256" key="10">
    <source>
        <dbReference type="ARBA" id="ARBA00023228"/>
    </source>
</evidence>
<dbReference type="GO" id="GO:0101004">
    <property type="term" value="C:cytolytic granule membrane"/>
    <property type="evidence" value="ECO:0007669"/>
    <property type="project" value="UniProtKB-SubCell"/>
</dbReference>
<proteinExistence type="inferred from homology"/>
<feature type="transmembrane region" description="Helical" evidence="18">
    <location>
        <begin position="352"/>
        <end position="375"/>
    </location>
</feature>
<evidence type="ECO:0000256" key="4">
    <source>
        <dbReference type="ARBA" id="ARBA00022729"/>
    </source>
</evidence>
<dbReference type="InterPro" id="IPR002000">
    <property type="entry name" value="Lysosome-assoc_membr_glycop"/>
</dbReference>
<dbReference type="PROSITE" id="PS51407">
    <property type="entry name" value="LAMP_3"/>
    <property type="match status" value="1"/>
</dbReference>
<keyword evidence="2" id="KW-1003">Cell membrane</keyword>
<evidence type="ECO:0000259" key="19">
    <source>
        <dbReference type="Pfam" id="PF01299"/>
    </source>
</evidence>
<dbReference type="PROSITE" id="PS00310">
    <property type="entry name" value="LAMP_1"/>
    <property type="match status" value="1"/>
</dbReference>
<feature type="disulfide bond" evidence="16">
    <location>
        <begin position="308"/>
        <end position="345"/>
    </location>
</feature>
<dbReference type="GO" id="GO:0005886">
    <property type="term" value="C:plasma membrane"/>
    <property type="evidence" value="ECO:0007669"/>
    <property type="project" value="UniProtKB-SubCell"/>
</dbReference>
<keyword evidence="9" id="KW-0325">Glycoprotein</keyword>
<evidence type="ECO:0000256" key="15">
    <source>
        <dbReference type="ARBA" id="ARBA00082884"/>
    </source>
</evidence>
<comment type="caution">
    <text evidence="16">Lacks conserved residue(s) required for the propagation of feature annotation.</text>
</comment>
<comment type="subunit">
    <text evidence="13">Interacts with ABCB9; this interaction strongly stabilizes ABCB9 and protects ABCB9 against lysosomal degradation. Interacts with FURIN. Interacts with TMEM175; inhibiting the proton channel activity of TMEM175.</text>
</comment>
<protein>
    <recommendedName>
        <fullName evidence="14">Lysosome-associated membrane glycoprotein 1</fullName>
    </recommendedName>
    <alternativeName>
        <fullName evidence="15">CD107 antigen-like family member A</fullName>
    </alternativeName>
</protein>
<feature type="domain" description="Lysosome-associated membrane glycoprotein 2-like luminal" evidence="19">
    <location>
        <begin position="3"/>
        <end position="134"/>
    </location>
</feature>
<dbReference type="PANTHER" id="PTHR11506:SF27">
    <property type="entry name" value="LYSOSOME-ASSOCIATED MEMBRANE GLYCOPROTEIN 1"/>
    <property type="match status" value="1"/>
</dbReference>
<dbReference type="GO" id="GO:0031902">
    <property type="term" value="C:late endosome membrane"/>
    <property type="evidence" value="ECO:0007669"/>
    <property type="project" value="UniProtKB-SubCell"/>
</dbReference>
<evidence type="ECO:0000256" key="18">
    <source>
        <dbReference type="SAM" id="Phobius"/>
    </source>
</evidence>
<dbReference type="PROSITE" id="PS00311">
    <property type="entry name" value="LAMP_2"/>
    <property type="match status" value="1"/>
</dbReference>
<dbReference type="AlphaFoldDB" id="A0A7J8DXD1"/>
<evidence type="ECO:0000256" key="6">
    <source>
        <dbReference type="ARBA" id="ARBA00022989"/>
    </source>
</evidence>
<evidence type="ECO:0000259" key="20">
    <source>
        <dbReference type="Pfam" id="PF21222"/>
    </source>
</evidence>
<keyword evidence="22" id="KW-1185">Reference proteome</keyword>
<feature type="region of interest" description="Disordered" evidence="17">
    <location>
        <begin position="141"/>
        <end position="189"/>
    </location>
</feature>
<evidence type="ECO:0000256" key="9">
    <source>
        <dbReference type="ARBA" id="ARBA00023180"/>
    </source>
</evidence>
<dbReference type="Pfam" id="PF01299">
    <property type="entry name" value="Lamp2-like_luminal"/>
    <property type="match status" value="2"/>
</dbReference>
<dbReference type="FunFam" id="2.40.160.110:FF:000005">
    <property type="entry name" value="Lysosome-associated membrane glycoprotein 1"/>
    <property type="match status" value="1"/>
</dbReference>
<evidence type="ECO:0000256" key="14">
    <source>
        <dbReference type="ARBA" id="ARBA00074383"/>
    </source>
</evidence>
<evidence type="ECO:0000256" key="1">
    <source>
        <dbReference type="ARBA" id="ARBA00004251"/>
    </source>
</evidence>
<accession>A0A7J8DXD1</accession>
<evidence type="ECO:0000256" key="8">
    <source>
        <dbReference type="ARBA" id="ARBA00023157"/>
    </source>
</evidence>
<evidence type="ECO:0000313" key="21">
    <source>
        <dbReference type="EMBL" id="KAF6427741.1"/>
    </source>
</evidence>
<evidence type="ECO:0000256" key="3">
    <source>
        <dbReference type="ARBA" id="ARBA00022692"/>
    </source>
</evidence>
<keyword evidence="3 16" id="KW-0812">Transmembrane</keyword>
<evidence type="ECO:0000256" key="16">
    <source>
        <dbReference type="PROSITE-ProRule" id="PRU00740"/>
    </source>
</evidence>
<evidence type="ECO:0000256" key="5">
    <source>
        <dbReference type="ARBA" id="ARBA00022753"/>
    </source>
</evidence>
<comment type="caution">
    <text evidence="21">The sequence shown here is derived from an EMBL/GenBank/DDBJ whole genome shotgun (WGS) entry which is preliminary data.</text>
</comment>
<feature type="compositionally biased region" description="Pro residues" evidence="17">
    <location>
        <begin position="155"/>
        <end position="185"/>
    </location>
</feature>
<dbReference type="InterPro" id="IPR048524">
    <property type="entry name" value="Lamp2-like_TM"/>
</dbReference>
<dbReference type="InterPro" id="IPR048528">
    <property type="entry name" value="Lamp2-like_luminal"/>
</dbReference>
<evidence type="ECO:0000256" key="2">
    <source>
        <dbReference type="ARBA" id="ARBA00022475"/>
    </source>
</evidence>
<dbReference type="EMBL" id="JACASE010000011">
    <property type="protein sequence ID" value="KAF6427741.1"/>
    <property type="molecule type" value="Genomic_DNA"/>
</dbReference>
<keyword evidence="10 16" id="KW-0458">Lysosome</keyword>
<dbReference type="GO" id="GO:0072594">
    <property type="term" value="P:establishment of protein localization to organelle"/>
    <property type="evidence" value="ECO:0007669"/>
    <property type="project" value="TreeGrafter"/>
</dbReference>
<dbReference type="CDD" id="cd12087">
    <property type="entry name" value="TM_EGFR-like"/>
    <property type="match status" value="1"/>
</dbReference>
<keyword evidence="5" id="KW-0967">Endosome</keyword>
<keyword evidence="4" id="KW-0732">Signal</keyword>
<feature type="disulfide bond" evidence="16">
    <location>
        <begin position="201"/>
        <end position="239"/>
    </location>
</feature>
<dbReference type="Pfam" id="PF21222">
    <property type="entry name" value="Lamp2_2nd"/>
    <property type="match status" value="1"/>
</dbReference>
<name>A0A7J8DXD1_ROUAE</name>
<feature type="domain" description="Lysosome-associated membrane glycoprotein 2-like luminal" evidence="19">
    <location>
        <begin position="187"/>
        <end position="335"/>
    </location>
</feature>